<name>M1YZI4_NITG3</name>
<dbReference type="InterPro" id="IPR006292">
    <property type="entry name" value="RNase_D"/>
</dbReference>
<dbReference type="CDD" id="cd06142">
    <property type="entry name" value="RNaseD_exo"/>
    <property type="match status" value="1"/>
</dbReference>
<evidence type="ECO:0000256" key="1">
    <source>
        <dbReference type="ARBA" id="ARBA00022490"/>
    </source>
</evidence>
<keyword evidence="3 6" id="KW-0540">Nuclease</keyword>
<evidence type="ECO:0000256" key="2">
    <source>
        <dbReference type="ARBA" id="ARBA00022694"/>
    </source>
</evidence>
<keyword evidence="5 6" id="KW-0269">Exonuclease</keyword>
<dbReference type="OrthoDB" id="9800549at2"/>
<dbReference type="GO" id="GO:0033890">
    <property type="term" value="F:ribonuclease D activity"/>
    <property type="evidence" value="ECO:0007669"/>
    <property type="project" value="UniProtKB-UniRule"/>
</dbReference>
<comment type="similarity">
    <text evidence="6">Belongs to the RNase D family.</text>
</comment>
<dbReference type="InterPro" id="IPR002121">
    <property type="entry name" value="HRDC_dom"/>
</dbReference>
<sequence>MYVTTESGLADLIAQLQDCDQLAIDTEFVREKTYFHRLGLVQLACDGICAAIDPIAIPNLDPLIDLLKRRDILKVFHAGKQDLEILYRLAGEVIEPVFDTQVAAAMIGWGAQISFAKLVKRATGKRLHKNETYSDWCRRPLSPNQIEYALDDVRFLVPVYEKIVAQLKKLNRLDWVQEELKSLTDPEQFELPDPQTQFMRVKNVRTLKPKQMAVLREVAAWREKEARRRDCLAKFIIRDETLLQMARQCPETPRQLQDLRGMNGKEIQNHGDTLVKLIQKGRSIPEDQYPELPEGTSYATTRGVEELLAAYVQIRSEELRIEPHILADRKLIHSFVRFHEQEENLDEHPLFHGWRKHLIGRDLHMILEGEQGLIINKKGRVSLINPQPNPNPS</sequence>
<dbReference type="HOGENOM" id="CLU_042387_0_0_0"/>
<dbReference type="SUPFAM" id="SSF53098">
    <property type="entry name" value="Ribonuclease H-like"/>
    <property type="match status" value="1"/>
</dbReference>
<comment type="caution">
    <text evidence="8">The sequence shown here is derived from an EMBL/GenBank/DDBJ whole genome shotgun (WGS) entry which is preliminary data.</text>
</comment>
<evidence type="ECO:0000256" key="3">
    <source>
        <dbReference type="ARBA" id="ARBA00022722"/>
    </source>
</evidence>
<dbReference type="InterPro" id="IPR051086">
    <property type="entry name" value="RNase_D-like"/>
</dbReference>
<dbReference type="GO" id="GO:0000166">
    <property type="term" value="F:nucleotide binding"/>
    <property type="evidence" value="ECO:0007669"/>
    <property type="project" value="InterPro"/>
</dbReference>
<dbReference type="PANTHER" id="PTHR47649">
    <property type="entry name" value="RIBONUCLEASE D"/>
    <property type="match status" value="1"/>
</dbReference>
<comment type="catalytic activity">
    <reaction evidence="6">
        <text>Exonucleolytic cleavage that removes extra residues from the 3'-terminus of tRNA to produce 5'-mononucleotides.</text>
        <dbReference type="EC" id="3.1.13.5"/>
    </reaction>
</comment>
<dbReference type="InterPro" id="IPR044876">
    <property type="entry name" value="HRDC_dom_sf"/>
</dbReference>
<dbReference type="Pfam" id="PF00570">
    <property type="entry name" value="HRDC"/>
    <property type="match status" value="1"/>
</dbReference>
<dbReference type="AlphaFoldDB" id="M1YZI4"/>
<dbReference type="Pfam" id="PF01612">
    <property type="entry name" value="DNA_pol_A_exo1"/>
    <property type="match status" value="1"/>
</dbReference>
<dbReference type="Gene3D" id="1.10.150.80">
    <property type="entry name" value="HRDC domain"/>
    <property type="match status" value="2"/>
</dbReference>
<dbReference type="FunCoup" id="M1YZI4">
    <property type="interactions" value="16"/>
</dbReference>
<dbReference type="SMART" id="SM00474">
    <property type="entry name" value="35EXOc"/>
    <property type="match status" value="1"/>
</dbReference>
<dbReference type="EC" id="3.1.13.5" evidence="6"/>
<dbReference type="HAMAP" id="MF_01899">
    <property type="entry name" value="RNase_D"/>
    <property type="match status" value="1"/>
</dbReference>
<dbReference type="GO" id="GO:0008408">
    <property type="term" value="F:3'-5' exonuclease activity"/>
    <property type="evidence" value="ECO:0007669"/>
    <property type="project" value="InterPro"/>
</dbReference>
<dbReference type="PANTHER" id="PTHR47649:SF1">
    <property type="entry name" value="RIBONUCLEASE D"/>
    <property type="match status" value="1"/>
</dbReference>
<dbReference type="GO" id="GO:0003676">
    <property type="term" value="F:nucleic acid binding"/>
    <property type="evidence" value="ECO:0007669"/>
    <property type="project" value="InterPro"/>
</dbReference>
<evidence type="ECO:0000256" key="6">
    <source>
        <dbReference type="HAMAP-Rule" id="MF_01899"/>
    </source>
</evidence>
<dbReference type="InterPro" id="IPR012337">
    <property type="entry name" value="RNaseH-like_sf"/>
</dbReference>
<reference evidence="8 9" key="1">
    <citation type="journal article" date="2013" name="Front. Microbiol.">
        <title>The genome of Nitrospina gracilis illuminates the metabolism and evolution of the major marine nitrite oxidizer.</title>
        <authorList>
            <person name="Luecker S."/>
            <person name="Nowka B."/>
            <person name="Rattei T."/>
            <person name="Spieck E."/>
            <person name="and Daims H."/>
        </authorList>
    </citation>
    <scope>NUCLEOTIDE SEQUENCE [LARGE SCALE GENOMIC DNA]</scope>
    <source>
        <strain evidence="8 9">3/211</strain>
    </source>
</reference>
<dbReference type="GO" id="GO:0042780">
    <property type="term" value="P:tRNA 3'-end processing"/>
    <property type="evidence" value="ECO:0007669"/>
    <property type="project" value="UniProtKB-UniRule"/>
</dbReference>
<dbReference type="STRING" id="1266370.NITGR_590013"/>
<comment type="function">
    <text evidence="6">Exonuclease involved in the 3' processing of various precursor tRNAs. Initiates hydrolysis at the 3'-terminus of an RNA molecule and releases 5'-mononucleotides.</text>
</comment>
<dbReference type="InterPro" id="IPR036397">
    <property type="entry name" value="RNaseH_sf"/>
</dbReference>
<organism evidence="8 9">
    <name type="scientific">Nitrospina gracilis (strain 3/211)</name>
    <dbReference type="NCBI Taxonomy" id="1266370"/>
    <lineage>
        <taxon>Bacteria</taxon>
        <taxon>Pseudomonadati</taxon>
        <taxon>Nitrospinota/Tectimicrobiota group</taxon>
        <taxon>Nitrospinota</taxon>
        <taxon>Nitrospinia</taxon>
        <taxon>Nitrospinales</taxon>
        <taxon>Nitrospinaceae</taxon>
        <taxon>Nitrospina</taxon>
    </lineage>
</organism>
<protein>
    <recommendedName>
        <fullName evidence="6">Ribonuclease D</fullName>
        <shortName evidence="6">RNase D</shortName>
        <ecNumber evidence="6">3.1.13.5</ecNumber>
    </recommendedName>
</protein>
<evidence type="ECO:0000256" key="4">
    <source>
        <dbReference type="ARBA" id="ARBA00022801"/>
    </source>
</evidence>
<dbReference type="Gene3D" id="3.30.420.10">
    <property type="entry name" value="Ribonuclease H-like superfamily/Ribonuclease H"/>
    <property type="match status" value="1"/>
</dbReference>
<gene>
    <name evidence="6" type="primary">rnd</name>
    <name evidence="8" type="ORF">NITGR_590013</name>
</gene>
<keyword evidence="9" id="KW-1185">Reference proteome</keyword>
<keyword evidence="4 6" id="KW-0378">Hydrolase</keyword>
<dbReference type="PROSITE" id="PS50967">
    <property type="entry name" value="HRDC"/>
    <property type="match status" value="1"/>
</dbReference>
<dbReference type="InParanoid" id="M1YZI4"/>
<comment type="cofactor">
    <cofactor evidence="6">
        <name>a divalent metal cation</name>
        <dbReference type="ChEBI" id="CHEBI:60240"/>
    </cofactor>
</comment>
<feature type="domain" description="HRDC" evidence="7">
    <location>
        <begin position="208"/>
        <end position="288"/>
    </location>
</feature>
<evidence type="ECO:0000313" key="9">
    <source>
        <dbReference type="Proteomes" id="UP000011704"/>
    </source>
</evidence>
<evidence type="ECO:0000256" key="5">
    <source>
        <dbReference type="ARBA" id="ARBA00022839"/>
    </source>
</evidence>
<dbReference type="SMART" id="SM00341">
    <property type="entry name" value="HRDC"/>
    <property type="match status" value="1"/>
</dbReference>
<dbReference type="InterPro" id="IPR010997">
    <property type="entry name" value="HRDC-like_sf"/>
</dbReference>
<evidence type="ECO:0000313" key="8">
    <source>
        <dbReference type="EMBL" id="CCQ91137.1"/>
    </source>
</evidence>
<comment type="subcellular location">
    <subcellularLocation>
        <location evidence="6">Cytoplasm</location>
    </subcellularLocation>
</comment>
<dbReference type="EMBL" id="CAQJ01000065">
    <property type="protein sequence ID" value="CCQ91137.1"/>
    <property type="molecule type" value="Genomic_DNA"/>
</dbReference>
<dbReference type="GO" id="GO:0005737">
    <property type="term" value="C:cytoplasm"/>
    <property type="evidence" value="ECO:0007669"/>
    <property type="project" value="UniProtKB-SubCell"/>
</dbReference>
<keyword evidence="1 6" id="KW-0963">Cytoplasm</keyword>
<evidence type="ECO:0000259" key="7">
    <source>
        <dbReference type="PROSITE" id="PS50967"/>
    </source>
</evidence>
<dbReference type="InterPro" id="IPR002562">
    <property type="entry name" value="3'-5'_exonuclease_dom"/>
</dbReference>
<dbReference type="SUPFAM" id="SSF47819">
    <property type="entry name" value="HRDC-like"/>
    <property type="match status" value="2"/>
</dbReference>
<dbReference type="Proteomes" id="UP000011704">
    <property type="component" value="Unassembled WGS sequence"/>
</dbReference>
<accession>M1YZI4</accession>
<proteinExistence type="inferred from homology"/>
<dbReference type="RefSeq" id="WP_005009461.1">
    <property type="nucleotide sequence ID" value="NZ_HG422173.1"/>
</dbReference>
<dbReference type="NCBIfam" id="TIGR01388">
    <property type="entry name" value="rnd"/>
    <property type="match status" value="1"/>
</dbReference>
<keyword evidence="2 6" id="KW-0819">tRNA processing</keyword>